<dbReference type="PANTHER" id="PTHR36407">
    <property type="entry name" value="MEDIATOR-ASSOCIATED PROTEIN 2"/>
    <property type="match status" value="1"/>
</dbReference>
<organism evidence="2 3">
    <name type="scientific">Fraxinus pennsylvanica</name>
    <dbReference type="NCBI Taxonomy" id="56036"/>
    <lineage>
        <taxon>Eukaryota</taxon>
        <taxon>Viridiplantae</taxon>
        <taxon>Streptophyta</taxon>
        <taxon>Embryophyta</taxon>
        <taxon>Tracheophyta</taxon>
        <taxon>Spermatophyta</taxon>
        <taxon>Magnoliopsida</taxon>
        <taxon>eudicotyledons</taxon>
        <taxon>Gunneridae</taxon>
        <taxon>Pentapetalae</taxon>
        <taxon>asterids</taxon>
        <taxon>lamiids</taxon>
        <taxon>Lamiales</taxon>
        <taxon>Oleaceae</taxon>
        <taxon>Oleeae</taxon>
        <taxon>Fraxinus</taxon>
    </lineage>
</organism>
<dbReference type="InterPro" id="IPR038823">
    <property type="entry name" value="MED2_plant"/>
</dbReference>
<protein>
    <recommendedName>
        <fullName evidence="4">Transmembrane protein</fullName>
    </recommendedName>
</protein>
<keyword evidence="3" id="KW-1185">Reference proteome</keyword>
<evidence type="ECO:0008006" key="4">
    <source>
        <dbReference type="Google" id="ProtNLM"/>
    </source>
</evidence>
<evidence type="ECO:0000256" key="1">
    <source>
        <dbReference type="SAM" id="Phobius"/>
    </source>
</evidence>
<name>A0AAD1ZEQ4_9LAMI</name>
<reference evidence="2" key="1">
    <citation type="submission" date="2023-05" db="EMBL/GenBank/DDBJ databases">
        <authorList>
            <person name="Huff M."/>
        </authorList>
    </citation>
    <scope>NUCLEOTIDE SEQUENCE</scope>
</reference>
<dbReference type="EMBL" id="OU503044">
    <property type="protein sequence ID" value="CAI9767954.1"/>
    <property type="molecule type" value="Genomic_DNA"/>
</dbReference>
<gene>
    <name evidence="2" type="ORF">FPE_LOCUS15384</name>
</gene>
<dbReference type="PANTHER" id="PTHR36407:SF1">
    <property type="entry name" value="MEDIATOR-ASSOCIATED PROTEIN 2"/>
    <property type="match status" value="1"/>
</dbReference>
<evidence type="ECO:0000313" key="2">
    <source>
        <dbReference type="EMBL" id="CAI9767954.1"/>
    </source>
</evidence>
<accession>A0AAD1ZEQ4</accession>
<feature type="transmembrane region" description="Helical" evidence="1">
    <location>
        <begin position="12"/>
        <end position="30"/>
    </location>
</feature>
<sequence length="102" mass="11190">MFGNWRVKGEVVVVVAMAVIAMGGLGWGGGIRASDFDGQEVSLKLHHDGHLGNFEGSSGKSYEVVSYKFPVVNVSTERNREECNKELGTSLSNKLNRFQFPK</sequence>
<dbReference type="AlphaFoldDB" id="A0AAD1ZEQ4"/>
<dbReference type="Proteomes" id="UP000834106">
    <property type="component" value="Chromosome 9"/>
</dbReference>
<proteinExistence type="predicted"/>
<keyword evidence="1" id="KW-0472">Membrane</keyword>
<keyword evidence="1" id="KW-1133">Transmembrane helix</keyword>
<keyword evidence="1" id="KW-0812">Transmembrane</keyword>
<evidence type="ECO:0000313" key="3">
    <source>
        <dbReference type="Proteomes" id="UP000834106"/>
    </source>
</evidence>